<dbReference type="Pfam" id="PF12833">
    <property type="entry name" value="HTH_18"/>
    <property type="match status" value="1"/>
</dbReference>
<dbReference type="InterPro" id="IPR003313">
    <property type="entry name" value="AraC-bd"/>
</dbReference>
<comment type="caution">
    <text evidence="5">The sequence shown here is derived from an EMBL/GenBank/DDBJ whole genome shotgun (WGS) entry which is preliminary data.</text>
</comment>
<proteinExistence type="predicted"/>
<dbReference type="Proteomes" id="UP000886886">
    <property type="component" value="Unassembled WGS sequence"/>
</dbReference>
<dbReference type="PANTHER" id="PTHR43280:SF30">
    <property type="entry name" value="MMSAB OPERON REGULATORY PROTEIN"/>
    <property type="match status" value="1"/>
</dbReference>
<dbReference type="InterPro" id="IPR009057">
    <property type="entry name" value="Homeodomain-like_sf"/>
</dbReference>
<dbReference type="Gene3D" id="1.10.10.60">
    <property type="entry name" value="Homeodomain-like"/>
    <property type="match status" value="2"/>
</dbReference>
<evidence type="ECO:0000256" key="3">
    <source>
        <dbReference type="ARBA" id="ARBA00023163"/>
    </source>
</evidence>
<evidence type="ECO:0000313" key="5">
    <source>
        <dbReference type="EMBL" id="HIQ95896.1"/>
    </source>
</evidence>
<dbReference type="InterPro" id="IPR018060">
    <property type="entry name" value="HTH_AraC"/>
</dbReference>
<sequence length="289" mass="33633">MEDSYVLELTDRRFSELYLCFCGYAHCSPGHDMGPAVRPNYIIHYILSGKGVYQVGETTYYLEAGQGFLIEPEIQTYYRADEEEPWTYLWIGFGGKQAGTYLSGIGIDGRRPVFQCDKGEELKDTVLKMLKHNVCTQTDQFCIQSLLYRFFAILSEDSRVQLKMTQSEKNYYVERAVEYIQNNYFNKIQIQDIAAYVCINRSYLYTLFLEYLNVSPKEYLTNYRITRGTELLTTTRLSIKTIARSCGYEDALVFSKNFKAIQGMSPAAYRKEVGQRRRQKLSENSQWTI</sequence>
<dbReference type="SUPFAM" id="SSF46689">
    <property type="entry name" value="Homeodomain-like"/>
    <property type="match status" value="2"/>
</dbReference>
<dbReference type="Pfam" id="PF02311">
    <property type="entry name" value="AraC_binding"/>
    <property type="match status" value="1"/>
</dbReference>
<keyword evidence="1" id="KW-0805">Transcription regulation</keyword>
<protein>
    <submittedName>
        <fullName evidence="5">AraC family transcriptional regulator</fullName>
    </submittedName>
</protein>
<dbReference type="GO" id="GO:0043565">
    <property type="term" value="F:sequence-specific DNA binding"/>
    <property type="evidence" value="ECO:0007669"/>
    <property type="project" value="InterPro"/>
</dbReference>
<reference evidence="5" key="1">
    <citation type="submission" date="2020-10" db="EMBL/GenBank/DDBJ databases">
        <authorList>
            <person name="Gilroy R."/>
        </authorList>
    </citation>
    <scope>NUCLEOTIDE SEQUENCE</scope>
    <source>
        <strain evidence="5">ChiSjej3B21-11622</strain>
    </source>
</reference>
<dbReference type="InterPro" id="IPR037923">
    <property type="entry name" value="HTH-like"/>
</dbReference>
<dbReference type="PROSITE" id="PS01124">
    <property type="entry name" value="HTH_ARAC_FAMILY_2"/>
    <property type="match status" value="1"/>
</dbReference>
<evidence type="ECO:0000259" key="4">
    <source>
        <dbReference type="PROSITE" id="PS01124"/>
    </source>
</evidence>
<dbReference type="SMART" id="SM00342">
    <property type="entry name" value="HTH_ARAC"/>
    <property type="match status" value="1"/>
</dbReference>
<accession>A0A9D0ZUS4</accession>
<evidence type="ECO:0000256" key="2">
    <source>
        <dbReference type="ARBA" id="ARBA00023125"/>
    </source>
</evidence>
<dbReference type="InterPro" id="IPR018062">
    <property type="entry name" value="HTH_AraC-typ_CS"/>
</dbReference>
<dbReference type="SUPFAM" id="SSF51215">
    <property type="entry name" value="Regulatory protein AraC"/>
    <property type="match status" value="1"/>
</dbReference>
<name>A0A9D0ZUS4_9FIRM</name>
<reference evidence="5" key="2">
    <citation type="journal article" date="2021" name="PeerJ">
        <title>Extensive microbial diversity within the chicken gut microbiome revealed by metagenomics and culture.</title>
        <authorList>
            <person name="Gilroy R."/>
            <person name="Ravi A."/>
            <person name="Getino M."/>
            <person name="Pursley I."/>
            <person name="Horton D.L."/>
            <person name="Alikhan N.F."/>
            <person name="Baker D."/>
            <person name="Gharbi K."/>
            <person name="Hall N."/>
            <person name="Watson M."/>
            <person name="Adriaenssens E.M."/>
            <person name="Foster-Nyarko E."/>
            <person name="Jarju S."/>
            <person name="Secka A."/>
            <person name="Antonio M."/>
            <person name="Oren A."/>
            <person name="Chaudhuri R.R."/>
            <person name="La Ragione R."/>
            <person name="Hildebrand F."/>
            <person name="Pallen M.J."/>
        </authorList>
    </citation>
    <scope>NUCLEOTIDE SEQUENCE</scope>
    <source>
        <strain evidence="5">ChiSjej3B21-11622</strain>
    </source>
</reference>
<dbReference type="AlphaFoldDB" id="A0A9D0ZUS4"/>
<dbReference type="GO" id="GO:0003700">
    <property type="term" value="F:DNA-binding transcription factor activity"/>
    <property type="evidence" value="ECO:0007669"/>
    <property type="project" value="InterPro"/>
</dbReference>
<dbReference type="Gene3D" id="2.60.120.10">
    <property type="entry name" value="Jelly Rolls"/>
    <property type="match status" value="1"/>
</dbReference>
<evidence type="ECO:0000256" key="1">
    <source>
        <dbReference type="ARBA" id="ARBA00023015"/>
    </source>
</evidence>
<gene>
    <name evidence="5" type="ORF">IAB26_04965</name>
</gene>
<evidence type="ECO:0000313" key="6">
    <source>
        <dbReference type="Proteomes" id="UP000886886"/>
    </source>
</evidence>
<dbReference type="EMBL" id="DVFT01000075">
    <property type="protein sequence ID" value="HIQ95896.1"/>
    <property type="molecule type" value="Genomic_DNA"/>
</dbReference>
<feature type="domain" description="HTH araC/xylS-type" evidence="4">
    <location>
        <begin position="174"/>
        <end position="272"/>
    </location>
</feature>
<dbReference type="InterPro" id="IPR014710">
    <property type="entry name" value="RmlC-like_jellyroll"/>
</dbReference>
<organism evidence="5 6">
    <name type="scientific">Candidatus Limivivens merdigallinarum</name>
    <dbReference type="NCBI Taxonomy" id="2840859"/>
    <lineage>
        <taxon>Bacteria</taxon>
        <taxon>Bacillati</taxon>
        <taxon>Bacillota</taxon>
        <taxon>Clostridia</taxon>
        <taxon>Lachnospirales</taxon>
        <taxon>Lachnospiraceae</taxon>
        <taxon>Lachnospiraceae incertae sedis</taxon>
        <taxon>Candidatus Limivivens</taxon>
    </lineage>
</organism>
<keyword evidence="3" id="KW-0804">Transcription</keyword>
<dbReference type="CDD" id="cd06986">
    <property type="entry name" value="cupin_MmsR-like_N"/>
    <property type="match status" value="1"/>
</dbReference>
<keyword evidence="2" id="KW-0238">DNA-binding</keyword>
<dbReference type="PANTHER" id="PTHR43280">
    <property type="entry name" value="ARAC-FAMILY TRANSCRIPTIONAL REGULATOR"/>
    <property type="match status" value="1"/>
</dbReference>
<dbReference type="PROSITE" id="PS00041">
    <property type="entry name" value="HTH_ARAC_FAMILY_1"/>
    <property type="match status" value="1"/>
</dbReference>